<evidence type="ECO:0000313" key="3">
    <source>
        <dbReference type="Proteomes" id="UP000253551"/>
    </source>
</evidence>
<comment type="caution">
    <text evidence="2">The sequence shown here is derived from an EMBL/GenBank/DDBJ whole genome shotgun (WGS) entry which is preliminary data.</text>
</comment>
<dbReference type="EMBL" id="PJQM01006395">
    <property type="protein sequence ID" value="RCH79741.1"/>
    <property type="molecule type" value="Genomic_DNA"/>
</dbReference>
<keyword evidence="3" id="KW-1185">Reference proteome</keyword>
<dbReference type="OrthoDB" id="10286221at2759"/>
<dbReference type="AlphaFoldDB" id="A0A367IQH5"/>
<dbReference type="Proteomes" id="UP000253551">
    <property type="component" value="Unassembled WGS sequence"/>
</dbReference>
<protein>
    <submittedName>
        <fullName evidence="2">Uncharacterized protein</fullName>
    </submittedName>
</protein>
<feature type="signal peptide" evidence="1">
    <location>
        <begin position="1"/>
        <end position="18"/>
    </location>
</feature>
<feature type="chain" id="PRO_5016976538" evidence="1">
    <location>
        <begin position="19"/>
        <end position="161"/>
    </location>
</feature>
<evidence type="ECO:0000256" key="1">
    <source>
        <dbReference type="SAM" id="SignalP"/>
    </source>
</evidence>
<sequence length="161" mass="17457">MIDLSALLAAGACQLASAVVPDRQFTVSVVPSLNSLYMACKDHSTRRNTQFCSDQTQYSSTIAIPKEDNETKLAYLMTDDSLSPFGSAYTGIELGTNNDYYYCSPCQITTTTVATVTTTATAPPTCANKSVIYDKKNNGYKDDCCKTEAECRDDCVKGKCT</sequence>
<name>A0A367IQH5_RHIST</name>
<accession>A0A367IQH5</accession>
<organism evidence="2 3">
    <name type="scientific">Rhizopus stolonifer</name>
    <name type="common">Rhizopus nigricans</name>
    <dbReference type="NCBI Taxonomy" id="4846"/>
    <lineage>
        <taxon>Eukaryota</taxon>
        <taxon>Fungi</taxon>
        <taxon>Fungi incertae sedis</taxon>
        <taxon>Mucoromycota</taxon>
        <taxon>Mucoromycotina</taxon>
        <taxon>Mucoromycetes</taxon>
        <taxon>Mucorales</taxon>
        <taxon>Mucorineae</taxon>
        <taxon>Rhizopodaceae</taxon>
        <taxon>Rhizopus</taxon>
    </lineage>
</organism>
<reference evidence="2 3" key="1">
    <citation type="journal article" date="2018" name="G3 (Bethesda)">
        <title>Phylogenetic and Phylogenomic Definition of Rhizopus Species.</title>
        <authorList>
            <person name="Gryganskyi A.P."/>
            <person name="Golan J."/>
            <person name="Dolatabadi S."/>
            <person name="Mondo S."/>
            <person name="Robb S."/>
            <person name="Idnurm A."/>
            <person name="Muszewska A."/>
            <person name="Steczkiewicz K."/>
            <person name="Masonjones S."/>
            <person name="Liao H.L."/>
            <person name="Gajdeczka M.T."/>
            <person name="Anike F."/>
            <person name="Vuek A."/>
            <person name="Anishchenko I.M."/>
            <person name="Voigt K."/>
            <person name="de Hoog G.S."/>
            <person name="Smith M.E."/>
            <person name="Heitman J."/>
            <person name="Vilgalys R."/>
            <person name="Stajich J.E."/>
        </authorList>
    </citation>
    <scope>NUCLEOTIDE SEQUENCE [LARGE SCALE GENOMIC DNA]</scope>
    <source>
        <strain evidence="2 3">LSU 92-RS-03</strain>
    </source>
</reference>
<keyword evidence="1" id="KW-0732">Signal</keyword>
<gene>
    <name evidence="2" type="ORF">CU098_004939</name>
</gene>
<proteinExistence type="predicted"/>
<evidence type="ECO:0000313" key="2">
    <source>
        <dbReference type="EMBL" id="RCH79741.1"/>
    </source>
</evidence>